<evidence type="ECO:0000313" key="5">
    <source>
        <dbReference type="EMBL" id="OGM25908.1"/>
    </source>
</evidence>
<evidence type="ECO:0000256" key="2">
    <source>
        <dbReference type="ARBA" id="ARBA00022676"/>
    </source>
</evidence>
<accession>A0A1F7YH32</accession>
<dbReference type="InterPro" id="IPR001173">
    <property type="entry name" value="Glyco_trans_2-like"/>
</dbReference>
<sequence length="302" mass="34943">MNKFSVSIIIPNWNGQELLEKNLPLILEAKKNKANNIKEIIIIDDKSSDDSVKFILKNYSREVRVIKHTKNRGFSASVNTAARMAKYDLLCLLNSDVAPEKDFLEKLIDNFNNEKVFAVSLHEKGFGPALGKFTDGFIVHEPVAEKNNSEETFWVSGGSGVFRRSYWMDLGGLDEKLFSPFYWEDVDISYRGLKRGYKLLWESKSLVFHEHEVTVNKSRFSKRSRQVIQERNQLLFVWKNLTSKPLFKKHLKGLLNRIRSHPGYIKVVIAALLKINTIKVERKKEIKESVVSDEAIFSMFNR</sequence>
<evidence type="ECO:0000313" key="6">
    <source>
        <dbReference type="Proteomes" id="UP000178851"/>
    </source>
</evidence>
<evidence type="ECO:0000259" key="4">
    <source>
        <dbReference type="Pfam" id="PF00535"/>
    </source>
</evidence>
<keyword evidence="3" id="KW-0808">Transferase</keyword>
<dbReference type="PANTHER" id="PTHR43179">
    <property type="entry name" value="RHAMNOSYLTRANSFERASE WBBL"/>
    <property type="match status" value="1"/>
</dbReference>
<dbReference type="GO" id="GO:0016757">
    <property type="term" value="F:glycosyltransferase activity"/>
    <property type="evidence" value="ECO:0007669"/>
    <property type="project" value="UniProtKB-KW"/>
</dbReference>
<keyword evidence="2" id="KW-0328">Glycosyltransferase</keyword>
<reference evidence="5 6" key="1">
    <citation type="journal article" date="2016" name="Nat. Commun.">
        <title>Thousands of microbial genomes shed light on interconnected biogeochemical processes in an aquifer system.</title>
        <authorList>
            <person name="Anantharaman K."/>
            <person name="Brown C.T."/>
            <person name="Hug L.A."/>
            <person name="Sharon I."/>
            <person name="Castelle C.J."/>
            <person name="Probst A.J."/>
            <person name="Thomas B.C."/>
            <person name="Singh A."/>
            <person name="Wilkins M.J."/>
            <person name="Karaoz U."/>
            <person name="Brodie E.L."/>
            <person name="Williams K.H."/>
            <person name="Hubbard S.S."/>
            <person name="Banfield J.F."/>
        </authorList>
    </citation>
    <scope>NUCLEOTIDE SEQUENCE [LARGE SCALE GENOMIC DNA]</scope>
</reference>
<evidence type="ECO:0000256" key="1">
    <source>
        <dbReference type="ARBA" id="ARBA00006739"/>
    </source>
</evidence>
<comment type="caution">
    <text evidence="5">The sequence shown here is derived from an EMBL/GenBank/DDBJ whole genome shotgun (WGS) entry which is preliminary data.</text>
</comment>
<dbReference type="EMBL" id="MGGI01000018">
    <property type="protein sequence ID" value="OGM25908.1"/>
    <property type="molecule type" value="Genomic_DNA"/>
</dbReference>
<feature type="domain" description="Glycosyltransferase 2-like" evidence="4">
    <location>
        <begin position="7"/>
        <end position="122"/>
    </location>
</feature>
<comment type="similarity">
    <text evidence="1">Belongs to the glycosyltransferase 2 family.</text>
</comment>
<gene>
    <name evidence="5" type="ORF">A2627_02170</name>
</gene>
<organism evidence="5 6">
    <name type="scientific">Candidatus Woesebacteria bacterium RIFCSPHIGHO2_01_FULL_39_28</name>
    <dbReference type="NCBI Taxonomy" id="1802496"/>
    <lineage>
        <taxon>Bacteria</taxon>
        <taxon>Candidatus Woeseibacteriota</taxon>
    </lineage>
</organism>
<dbReference type="Pfam" id="PF00535">
    <property type="entry name" value="Glycos_transf_2"/>
    <property type="match status" value="1"/>
</dbReference>
<dbReference type="PANTHER" id="PTHR43179:SF12">
    <property type="entry name" value="GALACTOFURANOSYLTRANSFERASE GLFT2"/>
    <property type="match status" value="1"/>
</dbReference>
<proteinExistence type="inferred from homology"/>
<dbReference type="AlphaFoldDB" id="A0A1F7YH32"/>
<dbReference type="Gene3D" id="3.90.550.10">
    <property type="entry name" value="Spore Coat Polysaccharide Biosynthesis Protein SpsA, Chain A"/>
    <property type="match status" value="1"/>
</dbReference>
<evidence type="ECO:0000256" key="3">
    <source>
        <dbReference type="ARBA" id="ARBA00022679"/>
    </source>
</evidence>
<dbReference type="SUPFAM" id="SSF53448">
    <property type="entry name" value="Nucleotide-diphospho-sugar transferases"/>
    <property type="match status" value="1"/>
</dbReference>
<protein>
    <recommendedName>
        <fullName evidence="4">Glycosyltransferase 2-like domain-containing protein</fullName>
    </recommendedName>
</protein>
<dbReference type="InterPro" id="IPR029044">
    <property type="entry name" value="Nucleotide-diphossugar_trans"/>
</dbReference>
<dbReference type="Proteomes" id="UP000178851">
    <property type="component" value="Unassembled WGS sequence"/>
</dbReference>
<name>A0A1F7YH32_9BACT</name>